<feature type="region of interest" description="Disordered" evidence="4">
    <location>
        <begin position="503"/>
        <end position="563"/>
    </location>
</feature>
<dbReference type="GO" id="GO:0030136">
    <property type="term" value="C:clathrin-coated vesicle"/>
    <property type="evidence" value="ECO:0007669"/>
    <property type="project" value="UniProtKB-SubCell"/>
</dbReference>
<dbReference type="SMART" id="SM00800">
    <property type="entry name" value="uDENN"/>
    <property type="match status" value="1"/>
</dbReference>
<dbReference type="STRING" id="623744.A0A553QBQ4"/>
<feature type="region of interest" description="Disordered" evidence="4">
    <location>
        <begin position="688"/>
        <end position="749"/>
    </location>
</feature>
<dbReference type="EMBL" id="SRMA01026137">
    <property type="protein sequence ID" value="TRY87350.1"/>
    <property type="molecule type" value="Genomic_DNA"/>
</dbReference>
<protein>
    <recommendedName>
        <fullName evidence="5">UDENN domain-containing protein</fullName>
    </recommendedName>
</protein>
<dbReference type="PANTHER" id="PTHR13196">
    <property type="entry name" value="DENN DOMAIN-CONTAINING"/>
    <property type="match status" value="1"/>
</dbReference>
<feature type="compositionally biased region" description="Acidic residues" evidence="4">
    <location>
        <begin position="732"/>
        <end position="741"/>
    </location>
</feature>
<reference evidence="6 7" key="1">
    <citation type="journal article" date="2019" name="Sci. Data">
        <title>Hybrid genome assembly and annotation of Danionella translucida.</title>
        <authorList>
            <person name="Kadobianskyi M."/>
            <person name="Schulze L."/>
            <person name="Schuelke M."/>
            <person name="Judkewitz B."/>
        </authorList>
    </citation>
    <scope>NUCLEOTIDE SEQUENCE [LARGE SCALE GENOMIC DNA]</scope>
    <source>
        <strain evidence="6 7">Bolton</strain>
    </source>
</reference>
<evidence type="ECO:0000256" key="2">
    <source>
        <dbReference type="ARBA" id="ARBA00022658"/>
    </source>
</evidence>
<reference evidence="6" key="2">
    <citation type="submission" date="2019-04" db="EMBL/GenBank/DDBJ databases">
        <authorList>
            <person name="Kadobianskyi M."/>
            <person name="Schulze L."/>
            <person name="Schuelke M."/>
            <person name="Judkewitz B."/>
        </authorList>
    </citation>
    <scope>NUCLEOTIDE SEQUENCE</scope>
    <source>
        <strain evidence="6">Bolton</strain>
        <tissue evidence="6">Whole-body</tissue>
    </source>
</reference>
<keyword evidence="3" id="KW-0968">Cytoplasmic vesicle</keyword>
<dbReference type="GO" id="GO:0006897">
    <property type="term" value="P:endocytosis"/>
    <property type="evidence" value="ECO:0007669"/>
    <property type="project" value="TreeGrafter"/>
</dbReference>
<dbReference type="InterPro" id="IPR005112">
    <property type="entry name" value="dDENN_dom"/>
</dbReference>
<keyword evidence="2" id="KW-0344">Guanine-nucleotide releasing factor</keyword>
<feature type="compositionally biased region" description="Basic and acidic residues" evidence="4">
    <location>
        <begin position="695"/>
        <end position="709"/>
    </location>
</feature>
<evidence type="ECO:0000259" key="5">
    <source>
        <dbReference type="PROSITE" id="PS50211"/>
    </source>
</evidence>
<accession>A0A553QBQ4</accession>
<dbReference type="Pfam" id="PF03456">
    <property type="entry name" value="uDENN"/>
    <property type="match status" value="1"/>
</dbReference>
<dbReference type="Gene3D" id="6.10.140.1000">
    <property type="match status" value="1"/>
</dbReference>
<dbReference type="Gene3D" id="3.40.50.11500">
    <property type="match status" value="1"/>
</dbReference>
<dbReference type="GO" id="GO:0005829">
    <property type="term" value="C:cytosol"/>
    <property type="evidence" value="ECO:0007669"/>
    <property type="project" value="TreeGrafter"/>
</dbReference>
<feature type="domain" description="UDENN" evidence="5">
    <location>
        <begin position="7"/>
        <end position="413"/>
    </location>
</feature>
<dbReference type="InterPro" id="IPR037516">
    <property type="entry name" value="Tripartite_DENN"/>
</dbReference>
<organism evidence="6 7">
    <name type="scientific">Danionella cerebrum</name>
    <dbReference type="NCBI Taxonomy" id="2873325"/>
    <lineage>
        <taxon>Eukaryota</taxon>
        <taxon>Metazoa</taxon>
        <taxon>Chordata</taxon>
        <taxon>Craniata</taxon>
        <taxon>Vertebrata</taxon>
        <taxon>Euteleostomi</taxon>
        <taxon>Actinopterygii</taxon>
        <taxon>Neopterygii</taxon>
        <taxon>Teleostei</taxon>
        <taxon>Ostariophysi</taxon>
        <taxon>Cypriniformes</taxon>
        <taxon>Danionidae</taxon>
        <taxon>Danioninae</taxon>
        <taxon>Danionella</taxon>
    </lineage>
</organism>
<sequence length="816" mass="90170">MHHGLQDKKCPEVTDPCLSVCSIREDPDVLFQFPEDFSDEESLQSLPRFCFPYDIARVKESVTVQHFTFVLTDLEGDQRFGFCRLTSSSEMCMCILSYLPWFEVFYKLLNNLADYSARGQMMEMKQLLSALYHLPVPPANGSIILPMGGKFMIEGEMLEKGHTHKGEESVGIPFFIAPDPKALPSIPESRNLTELVVAVDVGNLLQLYASLLFERRILIYCSKLSTLTACVHACSGMLFPMFWQHIFIPVLPPHLLDYCCAPMPYLIGIHSSLAEKARTHALEDVVLLNIDSNSLESPHNDLKRIPANVVSRLKLHLKRQAAASGSGVARAFLRAQALLFGGYRDAIHMSADGAPVFSNKSFINHKSASMREFLEGAVHLQCFKETVPIDIAQSDVVAKFIDWRLETLQRGEEPDDVFEEELLLCGASSGETSLLHEHHKGGGALIVTWKSTANKATKYHGKFGLKSLLSSKDPSESHLLQRGGSMCGYRLIQSDCLQSRLPITQHFGKSRPRRPACKHPRRPEKQHQEVVSDGSNGGGPSQSCGSTDSPRHQQDLDDEGEEDEGFSLLAEAEEMDLLGEIFDTLSARSSREPATLSVAGLGAYPKPAKGLINPSQESLSCSVGNSGSLMSWEEEEEVEPAILITGSESEFELGEIDEDLTPLRESLRSLEDLSADAEDGEALWTALEGEMNSASEEHQDTQGDQKEQKAMYFGSDETGNKETERSLGVQENIDEPQEESVESPSAKVSSVVALFKSKAPSGSSDPRRQELSQKSLSVSFTIGSAKVKLDEEQLRSPEALEQAPVKVSELKKRFEQ</sequence>
<proteinExistence type="predicted"/>
<dbReference type="GO" id="GO:0032456">
    <property type="term" value="P:endocytic recycling"/>
    <property type="evidence" value="ECO:0007669"/>
    <property type="project" value="TreeGrafter"/>
</dbReference>
<dbReference type="OrthoDB" id="206724at2759"/>
<feature type="compositionally biased region" description="Polar residues" evidence="4">
    <location>
        <begin position="613"/>
        <end position="629"/>
    </location>
</feature>
<dbReference type="SMART" id="SM00801">
    <property type="entry name" value="dDENN"/>
    <property type="match status" value="1"/>
</dbReference>
<gene>
    <name evidence="6" type="ORF">DNTS_017217</name>
</gene>
<comment type="caution">
    <text evidence="6">The sequence shown here is derived from an EMBL/GenBank/DDBJ whole genome shotgun (WGS) entry which is preliminary data.</text>
</comment>
<dbReference type="PANTHER" id="PTHR13196:SF25">
    <property type="entry name" value="DENN DOMAIN-CONTAINING PROTEIN 1C"/>
    <property type="match status" value="1"/>
</dbReference>
<keyword evidence="7" id="KW-1185">Reference proteome</keyword>
<evidence type="ECO:0000313" key="6">
    <source>
        <dbReference type="EMBL" id="TRY87349.1"/>
    </source>
</evidence>
<dbReference type="Gene3D" id="3.30.450.200">
    <property type="match status" value="1"/>
</dbReference>
<dbReference type="EMBL" id="SRMA01026137">
    <property type="protein sequence ID" value="TRY87349.1"/>
    <property type="molecule type" value="Genomic_DNA"/>
</dbReference>
<evidence type="ECO:0000256" key="1">
    <source>
        <dbReference type="ARBA" id="ARBA00004132"/>
    </source>
</evidence>
<comment type="subcellular location">
    <subcellularLocation>
        <location evidence="1">Cytoplasmic vesicle</location>
        <location evidence="1">Clathrin-coated vesicle</location>
    </subcellularLocation>
</comment>
<feature type="compositionally biased region" description="Basic residues" evidence="4">
    <location>
        <begin position="508"/>
        <end position="522"/>
    </location>
</feature>
<evidence type="ECO:0000256" key="4">
    <source>
        <dbReference type="SAM" id="MobiDB-lite"/>
    </source>
</evidence>
<dbReference type="GO" id="GO:0005085">
    <property type="term" value="F:guanyl-nucleotide exchange factor activity"/>
    <property type="evidence" value="ECO:0007669"/>
    <property type="project" value="UniProtKB-KW"/>
</dbReference>
<evidence type="ECO:0000313" key="7">
    <source>
        <dbReference type="Proteomes" id="UP000316079"/>
    </source>
</evidence>
<dbReference type="AlphaFoldDB" id="A0A553QBQ4"/>
<dbReference type="InterPro" id="IPR043153">
    <property type="entry name" value="DENN_C"/>
</dbReference>
<dbReference type="FunFam" id="3.40.50.11500:FF:000001">
    <property type="entry name" value="Putative DENN domain-containing protein 1A"/>
    <property type="match status" value="1"/>
</dbReference>
<feature type="region of interest" description="Disordered" evidence="4">
    <location>
        <begin position="613"/>
        <end position="638"/>
    </location>
</feature>
<dbReference type="InterPro" id="IPR001194">
    <property type="entry name" value="cDENN_dom"/>
</dbReference>
<dbReference type="PROSITE" id="PS50211">
    <property type="entry name" value="DENN"/>
    <property type="match status" value="1"/>
</dbReference>
<evidence type="ECO:0000256" key="3">
    <source>
        <dbReference type="ARBA" id="ARBA00023329"/>
    </source>
</evidence>
<name>A0A553QBQ4_9TELE</name>
<dbReference type="SMART" id="SM00799">
    <property type="entry name" value="DENN"/>
    <property type="match status" value="1"/>
</dbReference>
<dbReference type="Pfam" id="PF02141">
    <property type="entry name" value="DENN"/>
    <property type="match status" value="1"/>
</dbReference>
<dbReference type="FunFam" id="3.30.450.200:FF:000003">
    <property type="entry name" value="DENN domain containing 1A"/>
    <property type="match status" value="1"/>
</dbReference>
<dbReference type="InterPro" id="IPR005113">
    <property type="entry name" value="uDENN_dom"/>
</dbReference>
<dbReference type="Proteomes" id="UP000316079">
    <property type="component" value="Unassembled WGS sequence"/>
</dbReference>
<dbReference type="GO" id="GO:1901981">
    <property type="term" value="F:phosphatidylinositol phosphate binding"/>
    <property type="evidence" value="ECO:0007669"/>
    <property type="project" value="TreeGrafter"/>
</dbReference>
<dbReference type="InterPro" id="IPR040032">
    <property type="entry name" value="DENND1A/B/C"/>
</dbReference>